<dbReference type="Proteomes" id="UP000785200">
    <property type="component" value="Unassembled WGS sequence"/>
</dbReference>
<dbReference type="AlphaFoldDB" id="A0A9P6SL62"/>
<organism evidence="10 11">
    <name type="scientific">Hyphodiscus hymeniophilus</name>
    <dbReference type="NCBI Taxonomy" id="353542"/>
    <lineage>
        <taxon>Eukaryota</taxon>
        <taxon>Fungi</taxon>
        <taxon>Dikarya</taxon>
        <taxon>Ascomycota</taxon>
        <taxon>Pezizomycotina</taxon>
        <taxon>Leotiomycetes</taxon>
        <taxon>Helotiales</taxon>
        <taxon>Hyphodiscaceae</taxon>
        <taxon>Hyphodiscus</taxon>
    </lineage>
</organism>
<dbReference type="Gene3D" id="1.10.489.10">
    <property type="entry name" value="Chloroperoxidase-like"/>
    <property type="match status" value="1"/>
</dbReference>
<keyword evidence="2 10" id="KW-0575">Peroxidase</keyword>
<sequence length="437" mass="46369">MKGTSFSVSALAIAAGVEAFPGILNQLEAGATAAVKEKRVLGIAPGFNAELQYVSNQGEHAFVAPGPTDVRGPCPGLNAMANHGYLPHSGVGDHLDFISGTFDGKSCHTAEPNSPLTLIVFGMSADLSGFLTVLGAVLDGDGLTWSIGGPYGDALPLGLLGQPQGISGSHNKYESDVSPTRGDLYLNGNDYSLQMDQFTDLYNRGQANGDNYTLDVLNEFRSARFDHSLQNNPYFFNGPFTGVLVAPAAFEFIYRFMSNKSEEYPEGYLNGDVLMSFFSVTKNSDGSFTHTPGHEAIPDNWYKRAVGDEYSIPFLNMDTVSAALQYPKFLSVGGNTGEPNTFTGIAPEDITGGVFDSASLLEGNNLACFAMQFAVQAAPDLVAQSSVLSDVTGALATLTGQLGQSIAGLSCPQLKKIDESQFSQFPGYAKLKSNGQY</sequence>
<keyword evidence="8" id="KW-0732">Signal</keyword>
<dbReference type="PANTHER" id="PTHR33577:SF1">
    <property type="entry name" value="HEME HALOPEROXIDASE FAMILY PROFILE DOMAIN-CONTAINING PROTEIN"/>
    <property type="match status" value="1"/>
</dbReference>
<evidence type="ECO:0000256" key="5">
    <source>
        <dbReference type="ARBA" id="ARBA00023002"/>
    </source>
</evidence>
<dbReference type="GO" id="GO:0046872">
    <property type="term" value="F:metal ion binding"/>
    <property type="evidence" value="ECO:0007669"/>
    <property type="project" value="UniProtKB-KW"/>
</dbReference>
<protein>
    <submittedName>
        <fullName evidence="10">Dothistromin biosynthesis peroxidase dotB</fullName>
    </submittedName>
</protein>
<proteinExistence type="inferred from homology"/>
<evidence type="ECO:0000256" key="4">
    <source>
        <dbReference type="ARBA" id="ARBA00022723"/>
    </source>
</evidence>
<feature type="signal peptide" evidence="8">
    <location>
        <begin position="1"/>
        <end position="19"/>
    </location>
</feature>
<evidence type="ECO:0000256" key="8">
    <source>
        <dbReference type="SAM" id="SignalP"/>
    </source>
</evidence>
<keyword evidence="3" id="KW-0349">Heme</keyword>
<gene>
    <name evidence="10" type="ORF">D0Z07_9106</name>
</gene>
<feature type="chain" id="PRO_5040396306" evidence="8">
    <location>
        <begin position="20"/>
        <end position="437"/>
    </location>
</feature>
<keyword evidence="5" id="KW-0560">Oxidoreductase</keyword>
<name>A0A9P6SL62_9HELO</name>
<dbReference type="Pfam" id="PF01328">
    <property type="entry name" value="Peroxidase_2"/>
    <property type="match status" value="1"/>
</dbReference>
<keyword evidence="4" id="KW-0479">Metal-binding</keyword>
<evidence type="ECO:0000256" key="6">
    <source>
        <dbReference type="ARBA" id="ARBA00023004"/>
    </source>
</evidence>
<dbReference type="PROSITE" id="PS51405">
    <property type="entry name" value="HEME_HALOPEROXIDASE"/>
    <property type="match status" value="1"/>
</dbReference>
<evidence type="ECO:0000313" key="10">
    <source>
        <dbReference type="EMBL" id="KAG0645088.1"/>
    </source>
</evidence>
<dbReference type="OrthoDB" id="407298at2759"/>
<keyword evidence="6" id="KW-0408">Iron</keyword>
<dbReference type="InterPro" id="IPR036851">
    <property type="entry name" value="Chloroperoxidase-like_sf"/>
</dbReference>
<comment type="similarity">
    <text evidence="7">Belongs to the chloroperoxidase family.</text>
</comment>
<evidence type="ECO:0000256" key="3">
    <source>
        <dbReference type="ARBA" id="ARBA00022617"/>
    </source>
</evidence>
<feature type="domain" description="Heme haloperoxidase family profile" evidence="9">
    <location>
        <begin position="58"/>
        <end position="321"/>
    </location>
</feature>
<comment type="cofactor">
    <cofactor evidence="1">
        <name>heme b</name>
        <dbReference type="ChEBI" id="CHEBI:60344"/>
    </cofactor>
</comment>
<evidence type="ECO:0000256" key="7">
    <source>
        <dbReference type="ARBA" id="ARBA00025795"/>
    </source>
</evidence>
<dbReference type="EMBL" id="VNKQ01000020">
    <property type="protein sequence ID" value="KAG0645088.1"/>
    <property type="molecule type" value="Genomic_DNA"/>
</dbReference>
<evidence type="ECO:0000259" key="9">
    <source>
        <dbReference type="PROSITE" id="PS51405"/>
    </source>
</evidence>
<accession>A0A9P6SL62</accession>
<dbReference type="SUPFAM" id="SSF47571">
    <property type="entry name" value="Cloroperoxidase"/>
    <property type="match status" value="1"/>
</dbReference>
<keyword evidence="11" id="KW-1185">Reference proteome</keyword>
<dbReference type="InterPro" id="IPR000028">
    <property type="entry name" value="Chloroperoxidase"/>
</dbReference>
<dbReference type="GO" id="GO:0004601">
    <property type="term" value="F:peroxidase activity"/>
    <property type="evidence" value="ECO:0007669"/>
    <property type="project" value="UniProtKB-KW"/>
</dbReference>
<evidence type="ECO:0000256" key="2">
    <source>
        <dbReference type="ARBA" id="ARBA00022559"/>
    </source>
</evidence>
<evidence type="ECO:0000313" key="11">
    <source>
        <dbReference type="Proteomes" id="UP000785200"/>
    </source>
</evidence>
<reference evidence="10" key="1">
    <citation type="submission" date="2019-07" db="EMBL/GenBank/DDBJ databases">
        <title>Hyphodiscus hymeniophilus genome sequencing and assembly.</title>
        <authorList>
            <person name="Kramer G."/>
            <person name="Nodwell J."/>
        </authorList>
    </citation>
    <scope>NUCLEOTIDE SEQUENCE</scope>
    <source>
        <strain evidence="10">ATCC 34498</strain>
    </source>
</reference>
<evidence type="ECO:0000256" key="1">
    <source>
        <dbReference type="ARBA" id="ARBA00001970"/>
    </source>
</evidence>
<comment type="caution">
    <text evidence="10">The sequence shown here is derived from an EMBL/GenBank/DDBJ whole genome shotgun (WGS) entry which is preliminary data.</text>
</comment>
<dbReference type="PANTHER" id="PTHR33577">
    <property type="entry name" value="STERIGMATOCYSTIN BIOSYNTHESIS PEROXIDASE STCC-RELATED"/>
    <property type="match status" value="1"/>
</dbReference>